<organism evidence="1 2">
    <name type="scientific">Nitratifractor salsuginis (strain DSM 16511 / JCM 12458 / E9I37-1)</name>
    <dbReference type="NCBI Taxonomy" id="749222"/>
    <lineage>
        <taxon>Bacteria</taxon>
        <taxon>Pseudomonadati</taxon>
        <taxon>Campylobacterota</taxon>
        <taxon>Epsilonproteobacteria</taxon>
        <taxon>Campylobacterales</taxon>
        <taxon>Sulfurovaceae</taxon>
        <taxon>Nitratifractor</taxon>
    </lineage>
</organism>
<dbReference type="KEGG" id="nsa:Nitsa_1337"/>
<reference evidence="1 2" key="1">
    <citation type="journal article" date="2011" name="Stand. Genomic Sci.">
        <title>Complete genome sequence of Nitratifractor salsuginis type strain (E9I37-1).</title>
        <authorList>
            <person name="Anderson I."/>
            <person name="Sikorski J."/>
            <person name="Zeytun A."/>
            <person name="Nolan M."/>
            <person name="Lapidus A."/>
            <person name="Lucas S."/>
            <person name="Hammon N."/>
            <person name="Deshpande S."/>
            <person name="Cheng J.F."/>
            <person name="Tapia R."/>
            <person name="Han C."/>
            <person name="Goodwin L."/>
            <person name="Pitluck S."/>
            <person name="Liolios K."/>
            <person name="Pagani I."/>
            <person name="Ivanova N."/>
            <person name="Huntemann M."/>
            <person name="Mavromatis K."/>
            <person name="Ovchinikova G."/>
            <person name="Pati A."/>
            <person name="Chen A."/>
            <person name="Palaniappan K."/>
            <person name="Land M."/>
            <person name="Hauser L."/>
            <person name="Brambilla E.M."/>
            <person name="Ngatchou-Djao O.D."/>
            <person name="Rohde M."/>
            <person name="Tindall B.J."/>
            <person name="Goker M."/>
            <person name="Detter J.C."/>
            <person name="Woyke T."/>
            <person name="Bristow J."/>
            <person name="Eisen J.A."/>
            <person name="Markowitz V."/>
            <person name="Hugenholtz P."/>
            <person name="Klenk H.P."/>
            <person name="Kyrpides N.C."/>
        </authorList>
    </citation>
    <scope>NUCLEOTIDE SEQUENCE [LARGE SCALE GENOMIC DNA]</scope>
    <source>
        <strain evidence="2">DSM 16511 / JCM 12458 / E9I37-1</strain>
    </source>
</reference>
<sequence length="621" mass="64394">MLQRNIMLSMAAVSVLILSGCGGGGSGARKSAPVESGNSGVGINANGGSGEIAGSKGGSIEIDSGVNLKITKSGKVDTTFEVPTHTPDFGQIPAEISADTVIPIRDSNDSHLIGVPFYSQDTKLMVNVGEDADTSNDRNATGLRIDHGVTVLAEGDDSTRYSFVSDVVIDGVLKVVRQEEDEAGKLVAENRPANLSITTEGGWIIISEEGKIDLGSHDVSDPQESGHLDLYIEDQETADTDNNEQRALVIAGTIDARGKHGGRQADIYLNTENQAAIYITQTARLQADALNGYDGGDIHITSYGGLYTAGTISANGGDMADDDAGDGGRIYLSDRDGFPFILAGKITANGGKYLREDVSDAPGTLGKRPDLRRGGDGGSIALGFRSENDFKGFATVEAEGGDAPEGQAGRGGELRIDIHAIGDKKEIAQLGGPLSVNGGDGRIGGDGGELSIELSYENRDDPSAVPDVLLKGYTYIAANGGAGTDVAGRIGDDHGEIDFDFGNKSDVPQVFVNEADLYLYGADANEAEDQEDFSGAKGGNGGWLYLYADVAMTVTNSGNIYLYGGDSWGDANNSDGGTLTYCFHEDVDGNFTSNVDVTLSPGTGGSGAPGSAGRIVNECDG</sequence>
<gene>
    <name evidence="1" type="ordered locus">Nitsa_1337</name>
</gene>
<dbReference type="eggNOG" id="ENOG502ZKM9">
    <property type="taxonomic scope" value="Bacteria"/>
</dbReference>
<evidence type="ECO:0000313" key="1">
    <source>
        <dbReference type="EMBL" id="ADV46588.1"/>
    </source>
</evidence>
<proteinExistence type="predicted"/>
<dbReference type="RefSeq" id="WP_013554278.1">
    <property type="nucleotide sequence ID" value="NC_014935.1"/>
</dbReference>
<dbReference type="PROSITE" id="PS51257">
    <property type="entry name" value="PROKAR_LIPOPROTEIN"/>
    <property type="match status" value="1"/>
</dbReference>
<accession>E6WZ76</accession>
<keyword evidence="2" id="KW-1185">Reference proteome</keyword>
<dbReference type="AlphaFoldDB" id="E6WZ76"/>
<reference evidence="2" key="2">
    <citation type="submission" date="2011-01" db="EMBL/GenBank/DDBJ databases">
        <title>The complete genome of Nitratifractor salsuginis DSM 16511.</title>
        <authorList>
            <consortium name="US DOE Joint Genome Institute (JGI-PGF)"/>
            <person name="Lucas S."/>
            <person name="Copeland A."/>
            <person name="Lapidus A."/>
            <person name="Bruce D."/>
            <person name="Goodwin L."/>
            <person name="Pitluck S."/>
            <person name="Kyrpides N."/>
            <person name="Mavromatis K."/>
            <person name="Ivanova N."/>
            <person name="Mikhailova N."/>
            <person name="Zeytun A."/>
            <person name="Detter J.C."/>
            <person name="Tapia R."/>
            <person name="Han C."/>
            <person name="Land M."/>
            <person name="Hauser L."/>
            <person name="Markowitz V."/>
            <person name="Cheng J.-F."/>
            <person name="Hugenholtz P."/>
            <person name="Woyke T."/>
            <person name="Wu D."/>
            <person name="Tindall B."/>
            <person name="Schuetze A."/>
            <person name="Brambilla E."/>
            <person name="Klenk H.-P."/>
            <person name="Eisen J.A."/>
        </authorList>
    </citation>
    <scope>NUCLEOTIDE SEQUENCE [LARGE SCALE GENOMIC DNA]</scope>
    <source>
        <strain evidence="2">DSM 16511 / JCM 12458 / E9I37-1</strain>
    </source>
</reference>
<protein>
    <recommendedName>
        <fullName evidence="3">Lipoprotein</fullName>
    </recommendedName>
</protein>
<dbReference type="EMBL" id="CP002452">
    <property type="protein sequence ID" value="ADV46588.1"/>
    <property type="molecule type" value="Genomic_DNA"/>
</dbReference>
<name>E6WZ76_NITSE</name>
<dbReference type="HOGENOM" id="CLU_439940_0_0_7"/>
<dbReference type="Proteomes" id="UP000008633">
    <property type="component" value="Chromosome"/>
</dbReference>
<evidence type="ECO:0000313" key="2">
    <source>
        <dbReference type="Proteomes" id="UP000008633"/>
    </source>
</evidence>
<evidence type="ECO:0008006" key="3">
    <source>
        <dbReference type="Google" id="ProtNLM"/>
    </source>
</evidence>
<dbReference type="STRING" id="749222.Nitsa_1337"/>